<gene>
    <name evidence="1" type="ORF">GFC30_463</name>
</gene>
<protein>
    <submittedName>
        <fullName evidence="1">Uncharacterized protein</fullName>
    </submittedName>
</protein>
<evidence type="ECO:0000313" key="2">
    <source>
        <dbReference type="Proteomes" id="UP000076865"/>
    </source>
</evidence>
<accession>A0A160F1N9</accession>
<dbReference type="PATRIC" id="fig|294699.3.peg.455"/>
<reference evidence="1 2" key="1">
    <citation type="journal article" date="2006" name="Syst. Appl. Microbiol.">
        <title>Anoxybacillus amylolyticus sp. nov., a thermophilic amylase producing bacterium isolated from Mount Rittmann (Antarctica).</title>
        <authorList>
            <person name="Poli A."/>
            <person name="Esposito E."/>
            <person name="Lama L."/>
            <person name="Orlando P."/>
            <person name="Nicolaus G."/>
            <person name="de Appolonia F."/>
            <person name="Gambacorta A."/>
            <person name="Nicolaus B."/>
        </authorList>
    </citation>
    <scope>NUCLEOTIDE SEQUENCE [LARGE SCALE GENOMIC DNA]</scope>
    <source>
        <strain evidence="1 2">DSM 15939</strain>
    </source>
</reference>
<keyword evidence="2" id="KW-1185">Reference proteome</keyword>
<evidence type="ECO:0000313" key="1">
    <source>
        <dbReference type="EMBL" id="ANB59323.1"/>
    </source>
</evidence>
<organism evidence="1 2">
    <name type="scientific">Anoxybacteroides amylolyticum</name>
    <dbReference type="NCBI Taxonomy" id="294699"/>
    <lineage>
        <taxon>Bacteria</taxon>
        <taxon>Bacillati</taxon>
        <taxon>Bacillota</taxon>
        <taxon>Bacilli</taxon>
        <taxon>Bacillales</taxon>
        <taxon>Anoxybacillaceae</taxon>
        <taxon>Anoxybacteroides</taxon>
    </lineage>
</organism>
<dbReference type="Proteomes" id="UP000076865">
    <property type="component" value="Chromosome"/>
</dbReference>
<dbReference type="AlphaFoldDB" id="A0A160F1N9"/>
<name>A0A160F1N9_9BACL</name>
<proteinExistence type="predicted"/>
<dbReference type="KEGG" id="aamy:GFC30_463"/>
<dbReference type="EMBL" id="CP015438">
    <property type="protein sequence ID" value="ANB59323.1"/>
    <property type="molecule type" value="Genomic_DNA"/>
</dbReference>
<sequence>MGKYCMNRKQQKVQGVFYQPAKRVNIVSLKLVREGSVLYKERRVQ</sequence>